<evidence type="ECO:0000256" key="3">
    <source>
        <dbReference type="ARBA" id="ARBA00022448"/>
    </source>
</evidence>
<dbReference type="InterPro" id="IPR036942">
    <property type="entry name" value="Beta-barrel_TonB_sf"/>
</dbReference>
<evidence type="ECO:0000313" key="19">
    <source>
        <dbReference type="Proteomes" id="UP000245820"/>
    </source>
</evidence>
<feature type="domain" description="TonB-dependent receptor plug" evidence="17">
    <location>
        <begin position="47"/>
        <end position="156"/>
    </location>
</feature>
<dbReference type="Proteomes" id="UP000245820">
    <property type="component" value="Chromosome"/>
</dbReference>
<dbReference type="GO" id="GO:0009279">
    <property type="term" value="C:cell outer membrane"/>
    <property type="evidence" value="ECO:0007669"/>
    <property type="project" value="UniProtKB-SubCell"/>
</dbReference>
<evidence type="ECO:0000256" key="5">
    <source>
        <dbReference type="ARBA" id="ARBA00022496"/>
    </source>
</evidence>
<feature type="chain" id="PRO_5015578382" evidence="15">
    <location>
        <begin position="25"/>
        <end position="705"/>
    </location>
</feature>
<keyword evidence="8" id="KW-0406">Ion transport</keyword>
<dbReference type="PANTHER" id="PTHR32552:SF81">
    <property type="entry name" value="TONB-DEPENDENT OUTER MEMBRANE RECEPTOR"/>
    <property type="match status" value="1"/>
</dbReference>
<dbReference type="OrthoDB" id="9760620at2"/>
<feature type="signal peptide" evidence="15">
    <location>
        <begin position="1"/>
        <end position="24"/>
    </location>
</feature>
<dbReference type="Pfam" id="PF00593">
    <property type="entry name" value="TonB_dep_Rec_b-barrel"/>
    <property type="match status" value="1"/>
</dbReference>
<evidence type="ECO:0000256" key="12">
    <source>
        <dbReference type="ARBA" id="ARBA00023237"/>
    </source>
</evidence>
<evidence type="ECO:0000256" key="10">
    <source>
        <dbReference type="ARBA" id="ARBA00023136"/>
    </source>
</evidence>
<keyword evidence="5" id="KW-0410">Iron transport</keyword>
<dbReference type="PROSITE" id="PS52016">
    <property type="entry name" value="TONB_DEPENDENT_REC_3"/>
    <property type="match status" value="1"/>
</dbReference>
<dbReference type="RefSeq" id="WP_109345147.1">
    <property type="nucleotide sequence ID" value="NZ_CP029343.1"/>
</dbReference>
<comment type="similarity">
    <text evidence="2 13 14">Belongs to the TonB-dependent receptor family.</text>
</comment>
<keyword evidence="12 13" id="KW-0998">Cell outer membrane</keyword>
<evidence type="ECO:0000256" key="6">
    <source>
        <dbReference type="ARBA" id="ARBA00022692"/>
    </source>
</evidence>
<keyword evidence="9 14" id="KW-0798">TonB box</keyword>
<evidence type="ECO:0000256" key="1">
    <source>
        <dbReference type="ARBA" id="ARBA00004571"/>
    </source>
</evidence>
<evidence type="ECO:0000313" key="18">
    <source>
        <dbReference type="EMBL" id="AWL04778.1"/>
    </source>
</evidence>
<dbReference type="InterPro" id="IPR039426">
    <property type="entry name" value="TonB-dep_rcpt-like"/>
</dbReference>
<dbReference type="AlphaFoldDB" id="A0A2S2DHF9"/>
<evidence type="ECO:0000256" key="2">
    <source>
        <dbReference type="ARBA" id="ARBA00009810"/>
    </source>
</evidence>
<feature type="domain" description="TonB-dependent receptor-like beta-barrel" evidence="16">
    <location>
        <begin position="241"/>
        <end position="667"/>
    </location>
</feature>
<comment type="subcellular location">
    <subcellularLocation>
        <location evidence="1 13">Cell outer membrane</location>
        <topology evidence="1 13">Multi-pass membrane protein</topology>
    </subcellularLocation>
</comment>
<evidence type="ECO:0000259" key="16">
    <source>
        <dbReference type="Pfam" id="PF00593"/>
    </source>
</evidence>
<dbReference type="InterPro" id="IPR012910">
    <property type="entry name" value="Plug_dom"/>
</dbReference>
<reference evidence="18 19" key="1">
    <citation type="submission" date="2018-05" db="EMBL/GenBank/DDBJ databases">
        <title>Complete genome sequence of Massilia oculi sp. nov. CCUG 43427T (=DSM 26321T), the type strain of M. oculi, and comparison with genome sequences of other Massilia strains.</title>
        <authorList>
            <person name="Zhu B."/>
        </authorList>
    </citation>
    <scope>NUCLEOTIDE SEQUENCE [LARGE SCALE GENOMIC DNA]</scope>
    <source>
        <strain evidence="18 19">CCUG 43427</strain>
    </source>
</reference>
<keyword evidence="10 13" id="KW-0472">Membrane</keyword>
<protein>
    <submittedName>
        <fullName evidence="18">TonB-dependent receptor</fullName>
    </submittedName>
</protein>
<dbReference type="SUPFAM" id="SSF56935">
    <property type="entry name" value="Porins"/>
    <property type="match status" value="1"/>
</dbReference>
<keyword evidence="15" id="KW-0732">Signal</keyword>
<dbReference type="KEGG" id="mtim:DIR46_10245"/>
<organism evidence="18 19">
    <name type="scientific">Massilia oculi</name>
    <dbReference type="NCBI Taxonomy" id="945844"/>
    <lineage>
        <taxon>Bacteria</taxon>
        <taxon>Pseudomonadati</taxon>
        <taxon>Pseudomonadota</taxon>
        <taxon>Betaproteobacteria</taxon>
        <taxon>Burkholderiales</taxon>
        <taxon>Oxalobacteraceae</taxon>
        <taxon>Telluria group</taxon>
        <taxon>Massilia</taxon>
    </lineage>
</organism>
<keyword evidence="4 13" id="KW-1134">Transmembrane beta strand</keyword>
<accession>A0A2S2DHF9</accession>
<dbReference type="InterPro" id="IPR037066">
    <property type="entry name" value="Plug_dom_sf"/>
</dbReference>
<keyword evidence="19" id="KW-1185">Reference proteome</keyword>
<evidence type="ECO:0000256" key="8">
    <source>
        <dbReference type="ARBA" id="ARBA00023065"/>
    </source>
</evidence>
<name>A0A2S2DHF9_9BURK</name>
<dbReference type="GO" id="GO:0006826">
    <property type="term" value="P:iron ion transport"/>
    <property type="evidence" value="ECO:0007669"/>
    <property type="project" value="UniProtKB-KW"/>
</dbReference>
<dbReference type="Gene3D" id="2.40.170.20">
    <property type="entry name" value="TonB-dependent receptor, beta-barrel domain"/>
    <property type="match status" value="1"/>
</dbReference>
<proteinExistence type="inferred from homology"/>
<evidence type="ECO:0000256" key="13">
    <source>
        <dbReference type="PROSITE-ProRule" id="PRU01360"/>
    </source>
</evidence>
<keyword evidence="3 13" id="KW-0813">Transport</keyword>
<gene>
    <name evidence="18" type="ORF">DIR46_10245</name>
</gene>
<evidence type="ECO:0000259" key="17">
    <source>
        <dbReference type="Pfam" id="PF07715"/>
    </source>
</evidence>
<sequence>MKPTVLRRTAIAAVCACWPLAVLAEEIRDPMNVVVVSGTRAEHTSFDLPAAVDVVDAAQIGDTQLRVNASEALVAVPGIVVRNRENYAQDLQISSRGFGTRSAFGVRGVRLVADGIPATMPDGQGQAATFNLDLAERIEVLRGPMSALYGNHSGGVVQLFTREPTDTPTVEASFTGGSYGQRKFDTNASGRSGGIGYLLDASRFETDGYRDHSAATRKQAYAKLVVEPSSTSRLVLTASGLRQDDTQDPLGVTWATYQRDPRAGEIDTTDTQTPQRTLADRYDTRKSIDHQQFGATYEQTFGADRLQVTAYGGNRRVIQYQSFSRGFQAPSSHSGGVIDFDRDFYGIDANWRAVRQVAGGTMRATAGLELARSKDARQGFENFVGNTFGVKGNLRRDEQNEVTSVDPYVQLEWERDRWVLSGGVRHSRVDFDVKDRYLSNGDDSGGTDFRHTTPLVGVLYKVSPTLNVYASAARGFETPTMNESFYSGTGGGFNFALEPAIGTHLEAGVKAMVASGVRVNAAVFQVKTKDELVVDASSGGRTSYRNASATLRQGGELSVDAELGAGWNARLALSMLHAVYDEAFGAVPTGSRLPGLPKTSFYGEFGWKEAAGRYGAALETVANSRVYAEDTNSATPAPGYAIVNARVQASQQLGGWKLRQFARLNNLFDRDYVGSVIVGDTNRRYYEAAPGRNWILGVSAQYQFQ</sequence>
<evidence type="ECO:0000256" key="4">
    <source>
        <dbReference type="ARBA" id="ARBA00022452"/>
    </source>
</evidence>
<keyword evidence="7" id="KW-0408">Iron</keyword>
<evidence type="ECO:0000256" key="15">
    <source>
        <dbReference type="SAM" id="SignalP"/>
    </source>
</evidence>
<dbReference type="CDD" id="cd01347">
    <property type="entry name" value="ligand_gated_channel"/>
    <property type="match status" value="1"/>
</dbReference>
<keyword evidence="6 13" id="KW-0812">Transmembrane</keyword>
<evidence type="ECO:0000256" key="7">
    <source>
        <dbReference type="ARBA" id="ARBA00023004"/>
    </source>
</evidence>
<evidence type="ECO:0000256" key="9">
    <source>
        <dbReference type="ARBA" id="ARBA00023077"/>
    </source>
</evidence>
<keyword evidence="11 18" id="KW-0675">Receptor</keyword>
<dbReference type="Pfam" id="PF07715">
    <property type="entry name" value="Plug"/>
    <property type="match status" value="1"/>
</dbReference>
<dbReference type="Gene3D" id="2.170.130.10">
    <property type="entry name" value="TonB-dependent receptor, plug domain"/>
    <property type="match status" value="1"/>
</dbReference>
<dbReference type="EMBL" id="CP029343">
    <property type="protein sequence ID" value="AWL04778.1"/>
    <property type="molecule type" value="Genomic_DNA"/>
</dbReference>
<evidence type="ECO:0000256" key="14">
    <source>
        <dbReference type="RuleBase" id="RU003357"/>
    </source>
</evidence>
<evidence type="ECO:0000256" key="11">
    <source>
        <dbReference type="ARBA" id="ARBA00023170"/>
    </source>
</evidence>
<dbReference type="InterPro" id="IPR000531">
    <property type="entry name" value="Beta-barrel_TonB"/>
</dbReference>
<dbReference type="PANTHER" id="PTHR32552">
    <property type="entry name" value="FERRICHROME IRON RECEPTOR-RELATED"/>
    <property type="match status" value="1"/>
</dbReference>